<dbReference type="STRING" id="1263082.A0A068RZC8"/>
<dbReference type="FunFam" id="1.10.10.10:FF:000027">
    <property type="entry name" value="Heat shock transcription factor 1"/>
    <property type="match status" value="1"/>
</dbReference>
<dbReference type="VEuPathDB" id="FungiDB:LCOR_06514.1"/>
<keyword evidence="5" id="KW-0539">Nucleus</keyword>
<evidence type="ECO:0000256" key="2">
    <source>
        <dbReference type="ARBA" id="ARBA00023015"/>
    </source>
</evidence>
<keyword evidence="2" id="KW-0805">Transcription regulation</keyword>
<dbReference type="InterPro" id="IPR036390">
    <property type="entry name" value="WH_DNA-bd_sf"/>
</dbReference>
<dbReference type="Gene3D" id="1.10.10.10">
    <property type="entry name" value="Winged helix-like DNA-binding domain superfamily/Winged helix DNA-binding domain"/>
    <property type="match status" value="1"/>
</dbReference>
<keyword evidence="9" id="KW-1185">Reference proteome</keyword>
<dbReference type="AlphaFoldDB" id="A0A068RZC8"/>
<dbReference type="PRINTS" id="PR00056">
    <property type="entry name" value="HSFDOMAIN"/>
</dbReference>
<comment type="caution">
    <text evidence="8">The sequence shown here is derived from an EMBL/GenBank/DDBJ whole genome shotgun (WGS) entry which is preliminary data.</text>
</comment>
<dbReference type="GO" id="GO:0005634">
    <property type="term" value="C:nucleus"/>
    <property type="evidence" value="ECO:0007669"/>
    <property type="project" value="UniProtKB-SubCell"/>
</dbReference>
<dbReference type="OrthoDB" id="60033at2759"/>
<accession>A0A068RZC8</accession>
<dbReference type="InterPro" id="IPR036388">
    <property type="entry name" value="WH-like_DNA-bd_sf"/>
</dbReference>
<protein>
    <recommendedName>
        <fullName evidence="7">HSF-type DNA-binding domain-containing protein</fullName>
    </recommendedName>
</protein>
<dbReference type="Proteomes" id="UP000027586">
    <property type="component" value="Unassembled WGS sequence"/>
</dbReference>
<sequence>MFTRRHSPKKNVRDTLCGISSSGDADSPTSQIQPFVLKLYRLIKNNGEYSHLVSWSSSGDSFRIHDNYLFSQVVLPRYFRHDKWSSFVRQLNMYDFHKLPDCDPSVDASSSDESSDGQSKVKPSVCDFKHHFFHRDRFDELYKIKRKPTRDQRHYHFHYVNIDHIPDTTLNVSPLPQQRQLAADSSTLGQLDQRVEQVLSSMQQTTNDLRDMRASLLHRSRILYDMVDTLESIRGSRQFIITGDQPTRTRDNNDFH</sequence>
<evidence type="ECO:0000256" key="1">
    <source>
        <dbReference type="ARBA" id="ARBA00004123"/>
    </source>
</evidence>
<evidence type="ECO:0000313" key="9">
    <source>
        <dbReference type="Proteomes" id="UP000027586"/>
    </source>
</evidence>
<comment type="similarity">
    <text evidence="6">Belongs to the HSF family.</text>
</comment>
<comment type="subcellular location">
    <subcellularLocation>
        <location evidence="1">Nucleus</location>
    </subcellularLocation>
</comment>
<dbReference type="SUPFAM" id="SSF46785">
    <property type="entry name" value="Winged helix' DNA-binding domain"/>
    <property type="match status" value="1"/>
</dbReference>
<evidence type="ECO:0000256" key="5">
    <source>
        <dbReference type="ARBA" id="ARBA00023242"/>
    </source>
</evidence>
<evidence type="ECO:0000259" key="7">
    <source>
        <dbReference type="SMART" id="SM00415"/>
    </source>
</evidence>
<dbReference type="InterPro" id="IPR000232">
    <property type="entry name" value="HSF_DNA-bd"/>
</dbReference>
<reference evidence="8" key="1">
    <citation type="submission" date="2013-08" db="EMBL/GenBank/DDBJ databases">
        <title>Gene expansion shapes genome architecture in the human pathogen Lichtheimia corymbifera: an evolutionary genomics analysis in the ancient terrestrial Mucorales (Mucoromycotina).</title>
        <authorList>
            <person name="Schwartze V.U."/>
            <person name="Winter S."/>
            <person name="Shelest E."/>
            <person name="Marcet-Houben M."/>
            <person name="Horn F."/>
            <person name="Wehner S."/>
            <person name="Hoffmann K."/>
            <person name="Riege K."/>
            <person name="Sammeth M."/>
            <person name="Nowrousian M."/>
            <person name="Valiante V."/>
            <person name="Linde J."/>
            <person name="Jacobsen I.D."/>
            <person name="Marz M."/>
            <person name="Brakhage A.A."/>
            <person name="Gabaldon T."/>
            <person name="Bocker S."/>
            <person name="Voigt K."/>
        </authorList>
    </citation>
    <scope>NUCLEOTIDE SEQUENCE [LARGE SCALE GENOMIC DNA]</scope>
    <source>
        <strain evidence="8">FSU 9682</strain>
    </source>
</reference>
<gene>
    <name evidence="8" type="ORF">LCOR_06514.1</name>
</gene>
<proteinExistence type="inferred from homology"/>
<evidence type="ECO:0000313" key="8">
    <source>
        <dbReference type="EMBL" id="CDH55369.1"/>
    </source>
</evidence>
<dbReference type="Pfam" id="PF00447">
    <property type="entry name" value="HSF_DNA-bind"/>
    <property type="match status" value="1"/>
</dbReference>
<evidence type="ECO:0000256" key="6">
    <source>
        <dbReference type="RuleBase" id="RU004020"/>
    </source>
</evidence>
<dbReference type="PANTHER" id="PTHR10015">
    <property type="entry name" value="HEAT SHOCK TRANSCRIPTION FACTOR"/>
    <property type="match status" value="1"/>
</dbReference>
<feature type="domain" description="HSF-type DNA-binding" evidence="7">
    <location>
        <begin position="31"/>
        <end position="147"/>
    </location>
</feature>
<name>A0A068RZC8_9FUNG</name>
<dbReference type="PANTHER" id="PTHR10015:SF206">
    <property type="entry name" value="HSF-TYPE DNA-BINDING DOMAIN-CONTAINING PROTEIN"/>
    <property type="match status" value="1"/>
</dbReference>
<dbReference type="GO" id="GO:0003700">
    <property type="term" value="F:DNA-binding transcription factor activity"/>
    <property type="evidence" value="ECO:0007669"/>
    <property type="project" value="InterPro"/>
</dbReference>
<dbReference type="GO" id="GO:0043565">
    <property type="term" value="F:sequence-specific DNA binding"/>
    <property type="evidence" value="ECO:0007669"/>
    <property type="project" value="InterPro"/>
</dbReference>
<dbReference type="EMBL" id="CBTN010000029">
    <property type="protein sequence ID" value="CDH55369.1"/>
    <property type="molecule type" value="Genomic_DNA"/>
</dbReference>
<dbReference type="SMART" id="SM00415">
    <property type="entry name" value="HSF"/>
    <property type="match status" value="1"/>
</dbReference>
<evidence type="ECO:0000256" key="3">
    <source>
        <dbReference type="ARBA" id="ARBA00023125"/>
    </source>
</evidence>
<keyword evidence="4" id="KW-0804">Transcription</keyword>
<organism evidence="8 9">
    <name type="scientific">Lichtheimia corymbifera JMRC:FSU:9682</name>
    <dbReference type="NCBI Taxonomy" id="1263082"/>
    <lineage>
        <taxon>Eukaryota</taxon>
        <taxon>Fungi</taxon>
        <taxon>Fungi incertae sedis</taxon>
        <taxon>Mucoromycota</taxon>
        <taxon>Mucoromycotina</taxon>
        <taxon>Mucoromycetes</taxon>
        <taxon>Mucorales</taxon>
        <taxon>Lichtheimiaceae</taxon>
        <taxon>Lichtheimia</taxon>
    </lineage>
</organism>
<evidence type="ECO:0000256" key="4">
    <source>
        <dbReference type="ARBA" id="ARBA00023163"/>
    </source>
</evidence>
<keyword evidence="3" id="KW-0238">DNA-binding</keyword>